<evidence type="ECO:0000259" key="4">
    <source>
        <dbReference type="PROSITE" id="PS50995"/>
    </source>
</evidence>
<dbReference type="Pfam" id="PF12802">
    <property type="entry name" value="MarR_2"/>
    <property type="match status" value="1"/>
</dbReference>
<dbReference type="InterPro" id="IPR036390">
    <property type="entry name" value="WH_DNA-bd_sf"/>
</dbReference>
<dbReference type="Proteomes" id="UP000650466">
    <property type="component" value="Unassembled WGS sequence"/>
</dbReference>
<feature type="domain" description="HTH marR-type" evidence="4">
    <location>
        <begin position="10"/>
        <end position="139"/>
    </location>
</feature>
<gene>
    <name evidence="5" type="ORF">ICC18_18260</name>
</gene>
<sequence length="151" mass="17306">MNNNPQFPDMREMLQLLVRKFGLLQKDGAQCCGISVIQSHIIYELMKHPKIALNDLAQILFTDTSTISRQIQQLVELKMVLRTPDPKDRRYVVLSLTPNGEEQHQAISKTMEDYVQGILQLIPEDKRDQVIESLGYLSQAMNQRENCCSSS</sequence>
<dbReference type="RefSeq" id="WP_188175856.1">
    <property type="nucleotide sequence ID" value="NZ_JACVVD010000006.1"/>
</dbReference>
<evidence type="ECO:0000256" key="1">
    <source>
        <dbReference type="ARBA" id="ARBA00023015"/>
    </source>
</evidence>
<dbReference type="SUPFAM" id="SSF46785">
    <property type="entry name" value="Winged helix' DNA-binding domain"/>
    <property type="match status" value="1"/>
</dbReference>
<keyword evidence="6" id="KW-1185">Reference proteome</keyword>
<dbReference type="InterPro" id="IPR011991">
    <property type="entry name" value="ArsR-like_HTH"/>
</dbReference>
<dbReference type="CDD" id="cd00090">
    <property type="entry name" value="HTH_ARSR"/>
    <property type="match status" value="1"/>
</dbReference>
<keyword evidence="1" id="KW-0805">Transcription regulation</keyword>
<protein>
    <submittedName>
        <fullName evidence="5">Winged helix-turn-helix transcriptional regulator</fullName>
    </submittedName>
</protein>
<dbReference type="GO" id="GO:0003677">
    <property type="term" value="F:DNA binding"/>
    <property type="evidence" value="ECO:0007669"/>
    <property type="project" value="UniProtKB-KW"/>
</dbReference>
<evidence type="ECO:0000313" key="6">
    <source>
        <dbReference type="Proteomes" id="UP000650466"/>
    </source>
</evidence>
<name>A0A926KTW3_9BACL</name>
<evidence type="ECO:0000256" key="2">
    <source>
        <dbReference type="ARBA" id="ARBA00023125"/>
    </source>
</evidence>
<dbReference type="InterPro" id="IPR000835">
    <property type="entry name" value="HTH_MarR-typ"/>
</dbReference>
<keyword evidence="2" id="KW-0238">DNA-binding</keyword>
<dbReference type="EMBL" id="JACVVD010000006">
    <property type="protein sequence ID" value="MBD0382064.1"/>
    <property type="molecule type" value="Genomic_DNA"/>
</dbReference>
<reference evidence="5" key="1">
    <citation type="submission" date="2020-09" db="EMBL/GenBank/DDBJ databases">
        <title>Draft Genome Sequence of Paenibacillus sp. WST5.</title>
        <authorList>
            <person name="Bao Z."/>
        </authorList>
    </citation>
    <scope>NUCLEOTIDE SEQUENCE</scope>
    <source>
        <strain evidence="5">WST5</strain>
    </source>
</reference>
<dbReference type="PANTHER" id="PTHR42756">
    <property type="entry name" value="TRANSCRIPTIONAL REGULATOR, MARR"/>
    <property type="match status" value="1"/>
</dbReference>
<evidence type="ECO:0000313" key="5">
    <source>
        <dbReference type="EMBL" id="MBD0382064.1"/>
    </source>
</evidence>
<organism evidence="5 6">
    <name type="scientific">Paenibacillus sedimenti</name>
    <dbReference type="NCBI Taxonomy" id="2770274"/>
    <lineage>
        <taxon>Bacteria</taxon>
        <taxon>Bacillati</taxon>
        <taxon>Bacillota</taxon>
        <taxon>Bacilli</taxon>
        <taxon>Bacillales</taxon>
        <taxon>Paenibacillaceae</taxon>
        <taxon>Paenibacillus</taxon>
    </lineage>
</organism>
<proteinExistence type="predicted"/>
<dbReference type="AlphaFoldDB" id="A0A926KTW3"/>
<dbReference type="InterPro" id="IPR036388">
    <property type="entry name" value="WH-like_DNA-bd_sf"/>
</dbReference>
<dbReference type="Gene3D" id="1.10.10.10">
    <property type="entry name" value="Winged helix-like DNA-binding domain superfamily/Winged helix DNA-binding domain"/>
    <property type="match status" value="1"/>
</dbReference>
<evidence type="ECO:0000256" key="3">
    <source>
        <dbReference type="ARBA" id="ARBA00023163"/>
    </source>
</evidence>
<dbReference type="GO" id="GO:0003700">
    <property type="term" value="F:DNA-binding transcription factor activity"/>
    <property type="evidence" value="ECO:0007669"/>
    <property type="project" value="InterPro"/>
</dbReference>
<accession>A0A926KTW3</accession>
<keyword evidence="3" id="KW-0804">Transcription</keyword>
<comment type="caution">
    <text evidence="5">The sequence shown here is derived from an EMBL/GenBank/DDBJ whole genome shotgun (WGS) entry which is preliminary data.</text>
</comment>
<dbReference type="SMART" id="SM00347">
    <property type="entry name" value="HTH_MARR"/>
    <property type="match status" value="1"/>
</dbReference>
<dbReference type="PROSITE" id="PS50995">
    <property type="entry name" value="HTH_MARR_2"/>
    <property type="match status" value="1"/>
</dbReference>
<dbReference type="PANTHER" id="PTHR42756:SF1">
    <property type="entry name" value="TRANSCRIPTIONAL REPRESSOR OF EMRAB OPERON"/>
    <property type="match status" value="1"/>
</dbReference>